<dbReference type="SUPFAM" id="SSF55347">
    <property type="entry name" value="Glyceraldehyde-3-phosphate dehydrogenase-like, C-terminal domain"/>
    <property type="match status" value="1"/>
</dbReference>
<dbReference type="InterPro" id="IPR000683">
    <property type="entry name" value="Gfo/Idh/MocA-like_OxRdtase_N"/>
</dbReference>
<dbReference type="InterPro" id="IPR052515">
    <property type="entry name" value="Gfo/Idh/MocA_Oxidoreductase"/>
</dbReference>
<feature type="domain" description="Gfo/Idh/MocA-like oxidoreductase N-terminal" evidence="1">
    <location>
        <begin position="5"/>
        <end position="122"/>
    </location>
</feature>
<dbReference type="PANTHER" id="PTHR43249">
    <property type="entry name" value="UDP-N-ACETYL-2-AMINO-2-DEOXY-D-GLUCURONATE OXIDASE"/>
    <property type="match status" value="1"/>
</dbReference>
<evidence type="ECO:0000313" key="4">
    <source>
        <dbReference type="Proteomes" id="UP001166004"/>
    </source>
</evidence>
<evidence type="ECO:0000259" key="1">
    <source>
        <dbReference type="Pfam" id="PF01408"/>
    </source>
</evidence>
<dbReference type="Gene3D" id="3.40.50.720">
    <property type="entry name" value="NAD(P)-binding Rossmann-like Domain"/>
    <property type="match status" value="1"/>
</dbReference>
<organism evidence="3 4">
    <name type="scientific">Pelagibacter ubique</name>
    <dbReference type="NCBI Taxonomy" id="198252"/>
    <lineage>
        <taxon>Bacteria</taxon>
        <taxon>Pseudomonadati</taxon>
        <taxon>Pseudomonadota</taxon>
        <taxon>Alphaproteobacteria</taxon>
        <taxon>Candidatus Pelagibacterales</taxon>
        <taxon>Candidatus Pelagibacteraceae</taxon>
        <taxon>Candidatus Pelagibacter</taxon>
    </lineage>
</organism>
<reference evidence="3 4" key="1">
    <citation type="submission" date="2019-07" db="EMBL/GenBank/DDBJ databases">
        <title>SAR11 Genome Evolution.</title>
        <authorList>
            <person name="Giovannoni S."/>
        </authorList>
    </citation>
    <scope>NUCLEOTIDE SEQUENCE [LARGE SCALE GENOMIC DNA]</scope>
    <source>
        <strain evidence="3 4">HTCC9565</strain>
    </source>
</reference>
<feature type="domain" description="GFO/IDH/MocA-like oxidoreductase" evidence="2">
    <location>
        <begin position="132"/>
        <end position="254"/>
    </location>
</feature>
<evidence type="ECO:0000313" key="3">
    <source>
        <dbReference type="EMBL" id="NMN67086.1"/>
    </source>
</evidence>
<dbReference type="SUPFAM" id="SSF51735">
    <property type="entry name" value="NAD(P)-binding Rossmann-fold domains"/>
    <property type="match status" value="1"/>
</dbReference>
<comment type="caution">
    <text evidence="3">The sequence shown here is derived from an EMBL/GenBank/DDBJ whole genome shotgun (WGS) entry which is preliminary data.</text>
</comment>
<protein>
    <submittedName>
        <fullName evidence="3">Dehydrogenase</fullName>
    </submittedName>
</protein>
<dbReference type="Proteomes" id="UP001166004">
    <property type="component" value="Unassembled WGS sequence"/>
</dbReference>
<dbReference type="Pfam" id="PF01408">
    <property type="entry name" value="GFO_IDH_MocA"/>
    <property type="match status" value="1"/>
</dbReference>
<dbReference type="EMBL" id="LANA01000001">
    <property type="protein sequence ID" value="NMN67086.1"/>
    <property type="molecule type" value="Genomic_DNA"/>
</dbReference>
<proteinExistence type="predicted"/>
<sequence length="355" mass="40628">MKKVKTTIIGCGRVAEHYKKIIKKYKIKNLLIVGVCDLDKKKALNFSKFFKCKYYKDFKKMQLLEKPKLTLVLSPSGYHYMHSKHALENNINVLTEKPMTMLPENINKLNKIAKKNKLMYGVVFQNRENLAIQALKKALKQKRFGKIVNISVNIFWCRYQDYYNDGWHGTWKNDGGVLNQQAIHHVDVLNWLFGPIHSVFAKSTKRLNKLQAEDTIIVAFENIDGVLGTIQATTAARPTDYEASIKVFGEKGYVQIGGIALNKILVWNFLSKKKNDTQIKKKYSETVDSGYGNSHSIVLNKTLKRLISNNFNALVSADQAENTSRLIHSIYNSCENKKLVLLNKRLLSKKLGLNN</sequence>
<dbReference type="InterPro" id="IPR055170">
    <property type="entry name" value="GFO_IDH_MocA-like_dom"/>
</dbReference>
<keyword evidence="4" id="KW-1185">Reference proteome</keyword>
<dbReference type="Pfam" id="PF22725">
    <property type="entry name" value="GFO_IDH_MocA_C3"/>
    <property type="match status" value="1"/>
</dbReference>
<name>A0ABX1T2I5_PELUQ</name>
<dbReference type="PANTHER" id="PTHR43249:SF1">
    <property type="entry name" value="D-GLUCOSIDE 3-DEHYDROGENASE"/>
    <property type="match status" value="1"/>
</dbReference>
<accession>A0ABX1T2I5</accession>
<gene>
    <name evidence="3" type="ORF">VP91_00002190</name>
</gene>
<evidence type="ECO:0000259" key="2">
    <source>
        <dbReference type="Pfam" id="PF22725"/>
    </source>
</evidence>
<dbReference type="InterPro" id="IPR036291">
    <property type="entry name" value="NAD(P)-bd_dom_sf"/>
</dbReference>
<dbReference type="RefSeq" id="WP_169035601.1">
    <property type="nucleotide sequence ID" value="NZ_LANA01000001.1"/>
</dbReference>
<dbReference type="Gene3D" id="3.30.360.10">
    <property type="entry name" value="Dihydrodipicolinate Reductase, domain 2"/>
    <property type="match status" value="1"/>
</dbReference>